<protein>
    <submittedName>
        <fullName evidence="1">Uncharacterized protein</fullName>
    </submittedName>
</protein>
<sequence>MTLLQFLEIAIPLCAAIRLLAWASGVTRATSSEERPSQAAHSEGQS</sequence>
<gene>
    <name evidence="1" type="ORF">AA0535_1708</name>
</gene>
<organism evidence="1 2">
    <name type="scientific">Asaia krungthepensis NRIC 0535</name>
    <dbReference type="NCBI Taxonomy" id="1307925"/>
    <lineage>
        <taxon>Bacteria</taxon>
        <taxon>Pseudomonadati</taxon>
        <taxon>Pseudomonadota</taxon>
        <taxon>Alphaproteobacteria</taxon>
        <taxon>Acetobacterales</taxon>
        <taxon>Acetobacteraceae</taxon>
        <taxon>Asaia</taxon>
    </lineage>
</organism>
<name>A0ABQ0Q353_9PROT</name>
<proteinExistence type="predicted"/>
<comment type="caution">
    <text evidence="1">The sequence shown here is derived from an EMBL/GenBank/DDBJ whole genome shotgun (WGS) entry which is preliminary data.</text>
</comment>
<evidence type="ECO:0000313" key="1">
    <source>
        <dbReference type="EMBL" id="GBQ89087.1"/>
    </source>
</evidence>
<accession>A0ABQ0Q353</accession>
<dbReference type="EMBL" id="BAPV01000012">
    <property type="protein sequence ID" value="GBQ89087.1"/>
    <property type="molecule type" value="Genomic_DNA"/>
</dbReference>
<dbReference type="Proteomes" id="UP001062776">
    <property type="component" value="Unassembled WGS sequence"/>
</dbReference>
<reference evidence="1" key="1">
    <citation type="submission" date="2013-04" db="EMBL/GenBank/DDBJ databases">
        <title>The genome sequencing project of 58 acetic acid bacteria.</title>
        <authorList>
            <person name="Okamoto-Kainuma A."/>
            <person name="Ishikawa M."/>
            <person name="Umino S."/>
            <person name="Koizumi Y."/>
            <person name="Shiwa Y."/>
            <person name="Yoshikawa H."/>
            <person name="Matsutani M."/>
            <person name="Matsushita K."/>
        </authorList>
    </citation>
    <scope>NUCLEOTIDE SEQUENCE</scope>
    <source>
        <strain evidence="1">NRIC 0535</strain>
    </source>
</reference>
<keyword evidence="2" id="KW-1185">Reference proteome</keyword>
<evidence type="ECO:0000313" key="2">
    <source>
        <dbReference type="Proteomes" id="UP001062776"/>
    </source>
</evidence>
<dbReference type="RefSeq" id="WP_264815563.1">
    <property type="nucleotide sequence ID" value="NZ_BAPV01000012.1"/>
</dbReference>